<proteinExistence type="predicted"/>
<dbReference type="RefSeq" id="WP_096493229.1">
    <property type="nucleotide sequence ID" value="NZ_CP023445.1"/>
</dbReference>
<organism evidence="1 2">
    <name type="scientific">Actinosynnema pretiosum</name>
    <dbReference type="NCBI Taxonomy" id="42197"/>
    <lineage>
        <taxon>Bacteria</taxon>
        <taxon>Bacillati</taxon>
        <taxon>Actinomycetota</taxon>
        <taxon>Actinomycetes</taxon>
        <taxon>Pseudonocardiales</taxon>
        <taxon>Pseudonocardiaceae</taxon>
        <taxon>Actinosynnema</taxon>
    </lineage>
</organism>
<evidence type="ECO:0000313" key="1">
    <source>
        <dbReference type="EMBL" id="ATE54258.1"/>
    </source>
</evidence>
<dbReference type="AlphaFoldDB" id="A0A290Z5J1"/>
<reference evidence="1" key="1">
    <citation type="submission" date="2017-09" db="EMBL/GenBank/DDBJ databases">
        <title>Complete Genome Sequence of ansamitocin-producing Bacterium Actinosynnema pretiosum X47.</title>
        <authorList>
            <person name="Cao G."/>
            <person name="Zong G."/>
            <person name="Zhong C."/>
            <person name="Fu J."/>
        </authorList>
    </citation>
    <scope>NUCLEOTIDE SEQUENCE [LARGE SCALE GENOMIC DNA]</scope>
    <source>
        <strain evidence="1">X47</strain>
    </source>
</reference>
<dbReference type="Proteomes" id="UP000218505">
    <property type="component" value="Chromosome"/>
</dbReference>
<gene>
    <name evidence="1" type="ORF">CNX65_13950</name>
</gene>
<keyword evidence="2" id="KW-1185">Reference proteome</keyword>
<accession>A0A290Z5J1</accession>
<sequence length="64" mass="6965">MAAGLFVSCPVLVRTEGDREHLTTLRRLDVEGRPHPEVVARAGALHDHVFATRPAPCEPGLLEP</sequence>
<protein>
    <submittedName>
        <fullName evidence="1">Uncharacterized protein</fullName>
    </submittedName>
</protein>
<dbReference type="KEGG" id="apre:CNX65_13950"/>
<evidence type="ECO:0000313" key="2">
    <source>
        <dbReference type="Proteomes" id="UP000218505"/>
    </source>
</evidence>
<name>A0A290Z5J1_9PSEU</name>
<dbReference type="EMBL" id="CP023445">
    <property type="protein sequence ID" value="ATE54258.1"/>
    <property type="molecule type" value="Genomic_DNA"/>
</dbReference>